<organism evidence="1">
    <name type="scientific">marine metagenome</name>
    <dbReference type="NCBI Taxonomy" id="408172"/>
    <lineage>
        <taxon>unclassified sequences</taxon>
        <taxon>metagenomes</taxon>
        <taxon>ecological metagenomes</taxon>
    </lineage>
</organism>
<gene>
    <name evidence="1" type="ORF">METZ01_LOCUS365683</name>
</gene>
<protein>
    <submittedName>
        <fullName evidence="1">Uncharacterized protein</fullName>
    </submittedName>
</protein>
<dbReference type="EMBL" id="UINC01131247">
    <property type="protein sequence ID" value="SVD12829.1"/>
    <property type="molecule type" value="Genomic_DNA"/>
</dbReference>
<dbReference type="AlphaFoldDB" id="A0A382SSC0"/>
<sequence length="90" mass="10226">MNKKKDLLFSLLILHFIGFPQVSFGQRYFSNIELEASSNELAQISNVQARQEGLEVIITYNMAGKLQPGDEIMVGYSYPPHGGRYYKPIN</sequence>
<reference evidence="1" key="1">
    <citation type="submission" date="2018-05" db="EMBL/GenBank/DDBJ databases">
        <authorList>
            <person name="Lanie J.A."/>
            <person name="Ng W.-L."/>
            <person name="Kazmierczak K.M."/>
            <person name="Andrzejewski T.M."/>
            <person name="Davidsen T.M."/>
            <person name="Wayne K.J."/>
            <person name="Tettelin H."/>
            <person name="Glass J.I."/>
            <person name="Rusch D."/>
            <person name="Podicherti R."/>
            <person name="Tsui H.-C.T."/>
            <person name="Winkler M.E."/>
        </authorList>
    </citation>
    <scope>NUCLEOTIDE SEQUENCE</scope>
</reference>
<name>A0A382SSC0_9ZZZZ</name>
<evidence type="ECO:0000313" key="1">
    <source>
        <dbReference type="EMBL" id="SVD12829.1"/>
    </source>
</evidence>
<accession>A0A382SSC0</accession>
<feature type="non-terminal residue" evidence="1">
    <location>
        <position position="90"/>
    </location>
</feature>
<proteinExistence type="predicted"/>